<feature type="region of interest" description="Disordered" evidence="1">
    <location>
        <begin position="69"/>
        <end position="108"/>
    </location>
</feature>
<evidence type="ECO:0000256" key="1">
    <source>
        <dbReference type="SAM" id="MobiDB-lite"/>
    </source>
</evidence>
<feature type="compositionally biased region" description="Basic and acidic residues" evidence="1">
    <location>
        <begin position="85"/>
        <end position="99"/>
    </location>
</feature>
<dbReference type="EMBL" id="KZ857406">
    <property type="protein sequence ID" value="RDX49264.1"/>
    <property type="molecule type" value="Genomic_DNA"/>
</dbReference>
<protein>
    <submittedName>
        <fullName evidence="2">Uncharacterized protein</fullName>
    </submittedName>
</protein>
<dbReference type="Proteomes" id="UP000256964">
    <property type="component" value="Unassembled WGS sequence"/>
</dbReference>
<dbReference type="AlphaFoldDB" id="A0A371D9Q1"/>
<accession>A0A371D9Q1</accession>
<proteinExistence type="predicted"/>
<reference evidence="2 3" key="1">
    <citation type="journal article" date="2018" name="Biotechnol. Biofuels">
        <title>Integrative visual omics of the white-rot fungus Polyporus brumalis exposes the biotechnological potential of its oxidative enzymes for delignifying raw plant biomass.</title>
        <authorList>
            <person name="Miyauchi S."/>
            <person name="Rancon A."/>
            <person name="Drula E."/>
            <person name="Hage H."/>
            <person name="Chaduli D."/>
            <person name="Favel A."/>
            <person name="Grisel S."/>
            <person name="Henrissat B."/>
            <person name="Herpoel-Gimbert I."/>
            <person name="Ruiz-Duenas F.J."/>
            <person name="Chevret D."/>
            <person name="Hainaut M."/>
            <person name="Lin J."/>
            <person name="Wang M."/>
            <person name="Pangilinan J."/>
            <person name="Lipzen A."/>
            <person name="Lesage-Meessen L."/>
            <person name="Navarro D."/>
            <person name="Riley R."/>
            <person name="Grigoriev I.V."/>
            <person name="Zhou S."/>
            <person name="Raouche S."/>
            <person name="Rosso M.N."/>
        </authorList>
    </citation>
    <scope>NUCLEOTIDE SEQUENCE [LARGE SCALE GENOMIC DNA]</scope>
    <source>
        <strain evidence="2 3">BRFM 1820</strain>
    </source>
</reference>
<gene>
    <name evidence="2" type="ORF">OH76DRAFT_542960</name>
</gene>
<dbReference type="OrthoDB" id="2756873at2759"/>
<evidence type="ECO:0000313" key="3">
    <source>
        <dbReference type="Proteomes" id="UP000256964"/>
    </source>
</evidence>
<organism evidence="2 3">
    <name type="scientific">Lentinus brumalis</name>
    <dbReference type="NCBI Taxonomy" id="2498619"/>
    <lineage>
        <taxon>Eukaryota</taxon>
        <taxon>Fungi</taxon>
        <taxon>Dikarya</taxon>
        <taxon>Basidiomycota</taxon>
        <taxon>Agaricomycotina</taxon>
        <taxon>Agaricomycetes</taxon>
        <taxon>Polyporales</taxon>
        <taxon>Polyporaceae</taxon>
        <taxon>Lentinus</taxon>
    </lineage>
</organism>
<keyword evidence="3" id="KW-1185">Reference proteome</keyword>
<name>A0A371D9Q1_9APHY</name>
<sequence>MSTLSPLMNAAELLGLSRPKLQQVAKDHGIRANRKTAVIVEELLKKFPDGVPRLEVRTTEVIVKDQLAATKGRRGEQDAGSLSAERPHNGDAVETKTTDGRGTADLPSGCVGIVTESISNARYTTRTSPRLGVTTRMESTVVEVVDERGILEGGVAESMSSTL</sequence>
<evidence type="ECO:0000313" key="2">
    <source>
        <dbReference type="EMBL" id="RDX49264.1"/>
    </source>
</evidence>